<keyword evidence="4" id="KW-0408">Iron</keyword>
<dbReference type="SUPFAM" id="SSF48264">
    <property type="entry name" value="Cytochrome P450"/>
    <property type="match status" value="1"/>
</dbReference>
<evidence type="ECO:0000256" key="3">
    <source>
        <dbReference type="ARBA" id="ARBA00023002"/>
    </source>
</evidence>
<evidence type="ECO:0000313" key="7">
    <source>
        <dbReference type="EMBL" id="SPD08925.1"/>
    </source>
</evidence>
<organism evidence="7">
    <name type="scientific">Fagus sylvatica</name>
    <name type="common">Beechnut</name>
    <dbReference type="NCBI Taxonomy" id="28930"/>
    <lineage>
        <taxon>Eukaryota</taxon>
        <taxon>Viridiplantae</taxon>
        <taxon>Streptophyta</taxon>
        <taxon>Embryophyta</taxon>
        <taxon>Tracheophyta</taxon>
        <taxon>Spermatophyta</taxon>
        <taxon>Magnoliopsida</taxon>
        <taxon>eudicotyledons</taxon>
        <taxon>Gunneridae</taxon>
        <taxon>Pentapetalae</taxon>
        <taxon>rosids</taxon>
        <taxon>fabids</taxon>
        <taxon>Fagales</taxon>
        <taxon>Fagaceae</taxon>
        <taxon>Fagus</taxon>
    </lineage>
</organism>
<accession>A0A2N9HAH7</accession>
<keyword evidence="6" id="KW-0812">Transmembrane</keyword>
<dbReference type="GO" id="GO:0046246">
    <property type="term" value="P:terpene biosynthetic process"/>
    <property type="evidence" value="ECO:0007669"/>
    <property type="project" value="TreeGrafter"/>
</dbReference>
<dbReference type="InterPro" id="IPR050651">
    <property type="entry name" value="Plant_Cytochrome_P450_Monoox"/>
</dbReference>
<dbReference type="Gene3D" id="1.10.630.10">
    <property type="entry name" value="Cytochrome P450"/>
    <property type="match status" value="1"/>
</dbReference>
<dbReference type="InterPro" id="IPR036396">
    <property type="entry name" value="Cyt_P450_sf"/>
</dbReference>
<dbReference type="GO" id="GO:0004497">
    <property type="term" value="F:monooxygenase activity"/>
    <property type="evidence" value="ECO:0007669"/>
    <property type="project" value="UniProtKB-KW"/>
</dbReference>
<sequence length="365" mass="41684">MDFYSHIQTIICLFALLAICSVLKITSNTKRGYTKRNEIPEPSGALPFIGHLHLFKGQQEPMALSLGAMADKYGSFFSIRLGLRRMLVVSSWEMAKEFLATNDRTFATRASLAIGKHMFYNNAIMGLAPYGQYWRDVRKMATLELLSTHRLEKLRHVRFSEVESLIKDLYLRCTNNQVVTISELFDHMTFNIGLRMIVDYQGYIGSMKRTAKELDSVLDIWLNEHLQKQLEHKSTNGESDFMDVMLQTLDEDTVMSGHTRDIIIKATALGLLTNDVEDSVNPWVREAPPFPTEFAKCLCSSYYAALLTIREDSSTTFSSVIVRGGGEHVSDASTPWRPRIVVMWEAVYLARKSGTNSCWKRRPWR</sequence>
<dbReference type="GO" id="GO:0005506">
    <property type="term" value="F:iron ion binding"/>
    <property type="evidence" value="ECO:0007669"/>
    <property type="project" value="InterPro"/>
</dbReference>
<feature type="transmembrane region" description="Helical" evidence="6">
    <location>
        <begin position="6"/>
        <end position="26"/>
    </location>
</feature>
<evidence type="ECO:0000256" key="5">
    <source>
        <dbReference type="ARBA" id="ARBA00023033"/>
    </source>
</evidence>
<evidence type="ECO:0000256" key="1">
    <source>
        <dbReference type="ARBA" id="ARBA00022617"/>
    </source>
</evidence>
<reference evidence="7" key="1">
    <citation type="submission" date="2018-02" db="EMBL/GenBank/DDBJ databases">
        <authorList>
            <person name="Cohen D.B."/>
            <person name="Kent A.D."/>
        </authorList>
    </citation>
    <scope>NUCLEOTIDE SEQUENCE</scope>
</reference>
<gene>
    <name evidence="7" type="ORF">FSB_LOCUS36807</name>
</gene>
<dbReference type="InterPro" id="IPR001128">
    <property type="entry name" value="Cyt_P450"/>
</dbReference>
<evidence type="ECO:0008006" key="8">
    <source>
        <dbReference type="Google" id="ProtNLM"/>
    </source>
</evidence>
<dbReference type="InterPro" id="IPR002401">
    <property type="entry name" value="Cyt_P450_E_grp-I"/>
</dbReference>
<keyword evidence="3" id="KW-0560">Oxidoreductase</keyword>
<dbReference type="GO" id="GO:0020037">
    <property type="term" value="F:heme binding"/>
    <property type="evidence" value="ECO:0007669"/>
    <property type="project" value="InterPro"/>
</dbReference>
<dbReference type="AlphaFoldDB" id="A0A2N9HAH7"/>
<name>A0A2N9HAH7_FAGSY</name>
<keyword evidence="6" id="KW-1133">Transmembrane helix</keyword>
<proteinExistence type="predicted"/>
<dbReference type="PANTHER" id="PTHR47947:SF25">
    <property type="entry name" value="DIMETHYLNONATRIENE SYNTHASE"/>
    <property type="match status" value="1"/>
</dbReference>
<keyword evidence="5" id="KW-0503">Monooxygenase</keyword>
<keyword evidence="1" id="KW-0349">Heme</keyword>
<dbReference type="Pfam" id="PF00067">
    <property type="entry name" value="p450"/>
    <property type="match status" value="1"/>
</dbReference>
<evidence type="ECO:0000256" key="4">
    <source>
        <dbReference type="ARBA" id="ARBA00023004"/>
    </source>
</evidence>
<keyword evidence="2" id="KW-0479">Metal-binding</keyword>
<dbReference type="PANTHER" id="PTHR47947">
    <property type="entry name" value="CYTOCHROME P450 82C3-RELATED"/>
    <property type="match status" value="1"/>
</dbReference>
<protein>
    <recommendedName>
        <fullName evidence="8">Cytochrome P450</fullName>
    </recommendedName>
</protein>
<dbReference type="GO" id="GO:0016705">
    <property type="term" value="F:oxidoreductase activity, acting on paired donors, with incorporation or reduction of molecular oxygen"/>
    <property type="evidence" value="ECO:0007669"/>
    <property type="project" value="InterPro"/>
</dbReference>
<dbReference type="EMBL" id="OIVN01003115">
    <property type="protein sequence ID" value="SPD08925.1"/>
    <property type="molecule type" value="Genomic_DNA"/>
</dbReference>
<dbReference type="PRINTS" id="PR00463">
    <property type="entry name" value="EP450I"/>
</dbReference>
<keyword evidence="6" id="KW-0472">Membrane</keyword>
<evidence type="ECO:0000256" key="6">
    <source>
        <dbReference type="SAM" id="Phobius"/>
    </source>
</evidence>
<evidence type="ECO:0000256" key="2">
    <source>
        <dbReference type="ARBA" id="ARBA00022723"/>
    </source>
</evidence>